<dbReference type="Proteomes" id="UP001526426">
    <property type="component" value="Unassembled WGS sequence"/>
</dbReference>
<keyword evidence="2" id="KW-1185">Reference proteome</keyword>
<evidence type="ECO:0000313" key="1">
    <source>
        <dbReference type="EMBL" id="MCW6035399.1"/>
    </source>
</evidence>
<reference evidence="1 2" key="1">
    <citation type="submission" date="2021-08" db="EMBL/GenBank/DDBJ databases">
        <title>Draft genome sequence of Spirulina subsalsa with high tolerance to salinity and hype-accumulation of phycocyanin.</title>
        <authorList>
            <person name="Pei H."/>
            <person name="Jiang L."/>
        </authorList>
    </citation>
    <scope>NUCLEOTIDE SEQUENCE [LARGE SCALE GENOMIC DNA]</scope>
    <source>
        <strain evidence="1 2">FACHB-351</strain>
    </source>
</reference>
<comment type="caution">
    <text evidence="1">The sequence shown here is derived from an EMBL/GenBank/DDBJ whole genome shotgun (WGS) entry which is preliminary data.</text>
</comment>
<evidence type="ECO:0000313" key="2">
    <source>
        <dbReference type="Proteomes" id="UP001526426"/>
    </source>
</evidence>
<sequence>MSDMWKLIWETAKRLNVQVFATTHNSDCWTSLAAIASQENPSEQGITIHRIEKGKPNSVVFTERQIVIAAERGIEVR</sequence>
<gene>
    <name evidence="1" type="ORF">K4A83_03795</name>
</gene>
<name>A0ABT3L1M0_9CYAN</name>
<accession>A0ABT3L1M0</accession>
<dbReference type="EMBL" id="JAIHOM010000013">
    <property type="protein sequence ID" value="MCW6035399.1"/>
    <property type="molecule type" value="Genomic_DNA"/>
</dbReference>
<proteinExistence type="predicted"/>
<protein>
    <submittedName>
        <fullName evidence="1">Uncharacterized protein</fullName>
    </submittedName>
</protein>
<organism evidence="1 2">
    <name type="scientific">Spirulina subsalsa FACHB-351</name>
    <dbReference type="NCBI Taxonomy" id="234711"/>
    <lineage>
        <taxon>Bacteria</taxon>
        <taxon>Bacillati</taxon>
        <taxon>Cyanobacteriota</taxon>
        <taxon>Cyanophyceae</taxon>
        <taxon>Spirulinales</taxon>
        <taxon>Spirulinaceae</taxon>
        <taxon>Spirulina</taxon>
    </lineage>
</organism>